<keyword evidence="1" id="KW-1133">Transmembrane helix</keyword>
<gene>
    <name evidence="2" type="ORF">SAMN00790413_03454</name>
</gene>
<keyword evidence="1" id="KW-0812">Transmembrane</keyword>
<keyword evidence="3" id="KW-1185">Reference proteome</keyword>
<dbReference type="EMBL" id="FWWU01000008">
    <property type="protein sequence ID" value="SMB85575.1"/>
    <property type="molecule type" value="Genomic_DNA"/>
</dbReference>
<evidence type="ECO:0000313" key="3">
    <source>
        <dbReference type="Proteomes" id="UP000192582"/>
    </source>
</evidence>
<organism evidence="2 3">
    <name type="scientific">Deinococcus hopiensis KR-140</name>
    <dbReference type="NCBI Taxonomy" id="695939"/>
    <lineage>
        <taxon>Bacteria</taxon>
        <taxon>Thermotogati</taxon>
        <taxon>Deinococcota</taxon>
        <taxon>Deinococci</taxon>
        <taxon>Deinococcales</taxon>
        <taxon>Deinococcaceae</taxon>
        <taxon>Deinococcus</taxon>
    </lineage>
</organism>
<evidence type="ECO:0000313" key="2">
    <source>
        <dbReference type="EMBL" id="SMB85575.1"/>
    </source>
</evidence>
<feature type="transmembrane region" description="Helical" evidence="1">
    <location>
        <begin position="16"/>
        <end position="34"/>
    </location>
</feature>
<evidence type="ECO:0000256" key="1">
    <source>
        <dbReference type="SAM" id="Phobius"/>
    </source>
</evidence>
<protein>
    <submittedName>
        <fullName evidence="2">Uncharacterized protein</fullName>
    </submittedName>
</protein>
<accession>A0A1W1UWN6</accession>
<dbReference type="AlphaFoldDB" id="A0A1W1UWN6"/>
<name>A0A1W1UWN6_9DEIO</name>
<sequence>MKRSFRKCRRRLRRSDALWMPLLVMGVVLTTLLITR</sequence>
<proteinExistence type="predicted"/>
<reference evidence="2 3" key="1">
    <citation type="submission" date="2017-04" db="EMBL/GenBank/DDBJ databases">
        <authorList>
            <person name="Afonso C.L."/>
            <person name="Miller P.J."/>
            <person name="Scott M.A."/>
            <person name="Spackman E."/>
            <person name="Goraichik I."/>
            <person name="Dimitrov K.M."/>
            <person name="Suarez D.L."/>
            <person name="Swayne D.E."/>
        </authorList>
    </citation>
    <scope>NUCLEOTIDE SEQUENCE [LARGE SCALE GENOMIC DNA]</scope>
    <source>
        <strain evidence="2 3">KR-140</strain>
    </source>
</reference>
<keyword evidence="1" id="KW-0472">Membrane</keyword>
<dbReference type="Proteomes" id="UP000192582">
    <property type="component" value="Unassembled WGS sequence"/>
</dbReference>